<evidence type="ECO:0000313" key="2">
    <source>
        <dbReference type="Proteomes" id="UP000588647"/>
    </source>
</evidence>
<organism evidence="1 2">
    <name type="scientific">Aurantimonas endophytica</name>
    <dbReference type="NCBI Taxonomy" id="1522175"/>
    <lineage>
        <taxon>Bacteria</taxon>
        <taxon>Pseudomonadati</taxon>
        <taxon>Pseudomonadota</taxon>
        <taxon>Alphaproteobacteria</taxon>
        <taxon>Hyphomicrobiales</taxon>
        <taxon>Aurantimonadaceae</taxon>
        <taxon>Aurantimonas</taxon>
    </lineage>
</organism>
<reference evidence="1 2" key="1">
    <citation type="submission" date="2020-08" db="EMBL/GenBank/DDBJ databases">
        <title>Genomic Encyclopedia of Type Strains, Phase IV (KMG-IV): sequencing the most valuable type-strain genomes for metagenomic binning, comparative biology and taxonomic classification.</title>
        <authorList>
            <person name="Goeker M."/>
        </authorList>
    </citation>
    <scope>NUCLEOTIDE SEQUENCE [LARGE SCALE GENOMIC DNA]</scope>
    <source>
        <strain evidence="1 2">DSM 103570</strain>
    </source>
</reference>
<dbReference type="RefSeq" id="WP_246367797.1">
    <property type="nucleotide sequence ID" value="NZ_JAAAMM010000002.1"/>
</dbReference>
<sequence>MRGSEGNVALCKPLRSDKQRAIFMNRSTMRVSAALLFFGVSGTLAGCVSPQEQLAQDQGTCANMGATYGSPTHTRCMLQQQQRRDDEMLRFTQQAYLNQEMARTAQEMRDRRRD</sequence>
<accession>A0A7W6MPM4</accession>
<dbReference type="AlphaFoldDB" id="A0A7W6MPM4"/>
<gene>
    <name evidence="1" type="ORF">GGR03_002107</name>
</gene>
<dbReference type="Proteomes" id="UP000588647">
    <property type="component" value="Unassembled WGS sequence"/>
</dbReference>
<evidence type="ECO:0000313" key="1">
    <source>
        <dbReference type="EMBL" id="MBB4003032.1"/>
    </source>
</evidence>
<proteinExistence type="predicted"/>
<comment type="caution">
    <text evidence="1">The sequence shown here is derived from an EMBL/GenBank/DDBJ whole genome shotgun (WGS) entry which is preliminary data.</text>
</comment>
<name>A0A7W6MPM4_9HYPH</name>
<protein>
    <submittedName>
        <fullName evidence="1">Uncharacterized protein</fullName>
    </submittedName>
</protein>
<dbReference type="EMBL" id="JACIEM010000002">
    <property type="protein sequence ID" value="MBB4003032.1"/>
    <property type="molecule type" value="Genomic_DNA"/>
</dbReference>
<keyword evidence="2" id="KW-1185">Reference proteome</keyword>